<dbReference type="InterPro" id="IPR007197">
    <property type="entry name" value="rSAM"/>
</dbReference>
<dbReference type="GO" id="GO:0051539">
    <property type="term" value="F:4 iron, 4 sulfur cluster binding"/>
    <property type="evidence" value="ECO:0007669"/>
    <property type="project" value="UniProtKB-UniRule"/>
</dbReference>
<dbReference type="Pfam" id="PF04055">
    <property type="entry name" value="Radical_SAM"/>
    <property type="match status" value="1"/>
</dbReference>
<evidence type="ECO:0000256" key="1">
    <source>
        <dbReference type="ARBA" id="ARBA00022485"/>
    </source>
</evidence>
<feature type="domain" description="Radical SAM core" evidence="9">
    <location>
        <begin position="23"/>
        <end position="247"/>
    </location>
</feature>
<dbReference type="GO" id="GO:0016840">
    <property type="term" value="F:carbon-nitrogen lyase activity"/>
    <property type="evidence" value="ECO:0007669"/>
    <property type="project" value="UniProtKB-UniRule"/>
</dbReference>
<evidence type="ECO:0000313" key="11">
    <source>
        <dbReference type="Proteomes" id="UP000295334"/>
    </source>
</evidence>
<evidence type="ECO:0000256" key="3">
    <source>
        <dbReference type="ARBA" id="ARBA00022723"/>
    </source>
</evidence>
<keyword evidence="3 8" id="KW-0479">Metal-binding</keyword>
<comment type="cofactor">
    <cofactor evidence="8">
        <name>Mg(2+)</name>
        <dbReference type="ChEBI" id="CHEBI:18420"/>
    </cofactor>
</comment>
<feature type="binding site" evidence="8">
    <location>
        <begin position="149"/>
        <end position="151"/>
    </location>
    <ligand>
        <name>S-adenosyl-L-methionine</name>
        <dbReference type="ChEBI" id="CHEBI:59789"/>
    </ligand>
</feature>
<keyword evidence="4 8" id="KW-0460">Magnesium</keyword>
<feature type="binding site" evidence="8">
    <location>
        <position position="100"/>
    </location>
    <ligand>
        <name>S-adenosyl-L-methionine</name>
        <dbReference type="ChEBI" id="CHEBI:59789"/>
    </ligand>
</feature>
<dbReference type="Gene3D" id="3.20.20.70">
    <property type="entry name" value="Aldolase class I"/>
    <property type="match status" value="1"/>
</dbReference>
<accession>A0A4R1BBL2</accession>
<comment type="similarity">
    <text evidence="8">Belongs to the radical SAM superfamily. 7-carboxy-7-deazaguanine synthase family.</text>
</comment>
<evidence type="ECO:0000256" key="4">
    <source>
        <dbReference type="ARBA" id="ARBA00022842"/>
    </source>
</evidence>
<keyword evidence="7 8" id="KW-0456">Lyase</keyword>
<feature type="binding site" evidence="8">
    <location>
        <begin position="42"/>
        <end position="44"/>
    </location>
    <ligand>
        <name>S-adenosyl-L-methionine</name>
        <dbReference type="ChEBI" id="CHEBI:59789"/>
    </ligand>
</feature>
<dbReference type="UniPathway" id="UPA00391"/>
<evidence type="ECO:0000259" key="9">
    <source>
        <dbReference type="PROSITE" id="PS51918"/>
    </source>
</evidence>
<comment type="caution">
    <text evidence="10">The sequence shown here is derived from an EMBL/GenBank/DDBJ whole genome shotgun (WGS) entry which is preliminary data.</text>
</comment>
<gene>
    <name evidence="8" type="primary">queE</name>
    <name evidence="10" type="ORF">EPD60_10370</name>
</gene>
<evidence type="ECO:0000256" key="7">
    <source>
        <dbReference type="ARBA" id="ARBA00023239"/>
    </source>
</evidence>
<feature type="binding site" evidence="8">
    <location>
        <position position="32"/>
    </location>
    <ligand>
        <name>substrate</name>
    </ligand>
</feature>
<feature type="binding site" evidence="8">
    <location>
        <position position="43"/>
    </location>
    <ligand>
        <name>[4Fe-4S] cluster</name>
        <dbReference type="ChEBI" id="CHEBI:49883"/>
        <note>4Fe-4S-S-AdoMet</note>
    </ligand>
</feature>
<comment type="cofactor">
    <cofactor evidence="8">
        <name>S-adenosyl-L-methionine</name>
        <dbReference type="ChEBI" id="CHEBI:59789"/>
    </cofactor>
    <text evidence="8">Binds 1 S-adenosyl-L-methionine per subunit.</text>
</comment>
<dbReference type="HAMAP" id="MF_00917">
    <property type="entry name" value="QueE"/>
    <property type="match status" value="1"/>
</dbReference>
<protein>
    <recommendedName>
        <fullName evidence="8">7-carboxy-7-deazaguanine synthase</fullName>
        <shortName evidence="8">CDG synthase</shortName>
        <ecNumber evidence="8">4.3.99.3</ecNumber>
    </recommendedName>
    <alternativeName>
        <fullName evidence="8">Queuosine biosynthesis protein QueE</fullName>
    </alternativeName>
</protein>
<evidence type="ECO:0000313" key="10">
    <source>
        <dbReference type="EMBL" id="TCJ14389.1"/>
    </source>
</evidence>
<comment type="caution">
    <text evidence="8">Lacks conserved residue(s) required for the propagation of feature annotation.</text>
</comment>
<comment type="cofactor">
    <cofactor evidence="8">
        <name>[4Fe-4S] cluster</name>
        <dbReference type="ChEBI" id="CHEBI:49883"/>
    </cofactor>
    <text evidence="8">Binds 1 [4Fe-4S] cluster. The cluster is coordinated with 3 cysteines and an exchangeable S-adenosyl-L-methionine.</text>
</comment>
<evidence type="ECO:0000256" key="5">
    <source>
        <dbReference type="ARBA" id="ARBA00023004"/>
    </source>
</evidence>
<comment type="function">
    <text evidence="8">Catalyzes the complex heterocyclic radical-mediated conversion of 6-carboxy-5,6,7,8-tetrahydropterin (CPH4) to 7-carboxy-7-deazaguanine (CDG), a step common to the biosynthetic pathways of all 7-deazapurine-containing compounds.</text>
</comment>
<keyword evidence="2 8" id="KW-0949">S-adenosyl-L-methionine</keyword>
<keyword evidence="11" id="KW-1185">Reference proteome</keyword>
<dbReference type="PANTHER" id="PTHR42836:SF1">
    <property type="entry name" value="7-CARBOXY-7-DEAZAGUANINE SYNTHASE"/>
    <property type="match status" value="1"/>
</dbReference>
<keyword evidence="5 8" id="KW-0408">Iron</keyword>
<dbReference type="GO" id="GO:1904047">
    <property type="term" value="F:S-adenosyl-L-methionine binding"/>
    <property type="evidence" value="ECO:0007669"/>
    <property type="project" value="UniProtKB-UniRule"/>
</dbReference>
<comment type="pathway">
    <text evidence="8">Purine metabolism; 7-cyano-7-deazaguanine biosynthesis.</text>
</comment>
<dbReference type="PROSITE" id="PS51918">
    <property type="entry name" value="RADICAL_SAM"/>
    <property type="match status" value="1"/>
</dbReference>
<evidence type="ECO:0000256" key="8">
    <source>
        <dbReference type="HAMAP-Rule" id="MF_00917"/>
    </source>
</evidence>
<dbReference type="PANTHER" id="PTHR42836">
    <property type="entry name" value="7-CARBOXY-7-DEAZAGUANINE SYNTHASE"/>
    <property type="match status" value="1"/>
</dbReference>
<comment type="subunit">
    <text evidence="8">Homodimer.</text>
</comment>
<organism evidence="10 11">
    <name type="scientific">Flaviaesturariibacter flavus</name>
    <dbReference type="NCBI Taxonomy" id="2502780"/>
    <lineage>
        <taxon>Bacteria</taxon>
        <taxon>Pseudomonadati</taxon>
        <taxon>Bacteroidota</taxon>
        <taxon>Chitinophagia</taxon>
        <taxon>Chitinophagales</taxon>
        <taxon>Chitinophagaceae</taxon>
        <taxon>Flaviaestuariibacter</taxon>
    </lineage>
</organism>
<sequence>MLKLARLNGQPEIFHSIQGEGKSIGRPSVFIRLSLCNLYCAWCDTDYTWNWEGTAFTHNNDVRPGYRKYRKEEYQQLISNEEIRDRLAVISCSNLIFTGGEPLVQQKDLRSLFRLLKENNPDYHIEFETNGTLKPLPEIDALTDQYNVSVKLANSKVAPEDRLNPEAIRFFAASPKANFKFVVDSRADLDEVLALVQGYGIRPEAVYLMPQGTSAAALREKQAWVAELCKQYNYNYTDRLHIHIWGDKRGV</sequence>
<comment type="catalytic activity">
    <reaction evidence="8">
        <text>6-carboxy-5,6,7,8-tetrahydropterin + H(+) = 7-carboxy-7-carbaguanine + NH4(+)</text>
        <dbReference type="Rhea" id="RHEA:27974"/>
        <dbReference type="ChEBI" id="CHEBI:15378"/>
        <dbReference type="ChEBI" id="CHEBI:28938"/>
        <dbReference type="ChEBI" id="CHEBI:61032"/>
        <dbReference type="ChEBI" id="CHEBI:61036"/>
        <dbReference type="EC" id="4.3.99.3"/>
    </reaction>
</comment>
<feature type="binding site" evidence="8">
    <location>
        <begin position="17"/>
        <end position="19"/>
    </location>
    <ligand>
        <name>substrate</name>
    </ligand>
</feature>
<dbReference type="Proteomes" id="UP000295334">
    <property type="component" value="Unassembled WGS sequence"/>
</dbReference>
<feature type="binding site" evidence="8">
    <location>
        <position position="40"/>
    </location>
    <ligand>
        <name>[4Fe-4S] cluster</name>
        <dbReference type="ChEBI" id="CHEBI:49883"/>
        <note>4Fe-4S-S-AdoMet</note>
    </ligand>
</feature>
<keyword evidence="6 8" id="KW-0411">Iron-sulfur</keyword>
<dbReference type="InterPro" id="IPR024924">
    <property type="entry name" value="7-CO-7-deazaguanine_synth-like"/>
</dbReference>
<dbReference type="EC" id="4.3.99.3" evidence="8"/>
<dbReference type="GO" id="GO:0000287">
    <property type="term" value="F:magnesium ion binding"/>
    <property type="evidence" value="ECO:0007669"/>
    <property type="project" value="UniProtKB-UniRule"/>
</dbReference>
<name>A0A4R1BBL2_9BACT</name>
<dbReference type="CDD" id="cd01335">
    <property type="entry name" value="Radical_SAM"/>
    <property type="match status" value="1"/>
</dbReference>
<dbReference type="RefSeq" id="WP_131449380.1">
    <property type="nucleotide sequence ID" value="NZ_SJZI01000042.1"/>
</dbReference>
<dbReference type="SFLD" id="SFLDS00029">
    <property type="entry name" value="Radical_SAM"/>
    <property type="match status" value="1"/>
</dbReference>
<keyword evidence="8" id="KW-0671">Queuosine biosynthesis</keyword>
<feature type="binding site" evidence="8">
    <location>
        <position position="36"/>
    </location>
    <ligand>
        <name>[4Fe-4S] cluster</name>
        <dbReference type="ChEBI" id="CHEBI:49883"/>
        <note>4Fe-4S-S-AdoMet</note>
    </ligand>
</feature>
<dbReference type="SUPFAM" id="SSF102114">
    <property type="entry name" value="Radical SAM enzymes"/>
    <property type="match status" value="1"/>
</dbReference>
<dbReference type="EMBL" id="SJZI01000042">
    <property type="protein sequence ID" value="TCJ14389.1"/>
    <property type="molecule type" value="Genomic_DNA"/>
</dbReference>
<reference evidence="10 11" key="1">
    <citation type="submission" date="2019-03" db="EMBL/GenBank/DDBJ databases">
        <authorList>
            <person name="Kim M.K.M."/>
        </authorList>
    </citation>
    <scope>NUCLEOTIDE SEQUENCE [LARGE SCALE GENOMIC DNA]</scope>
    <source>
        <strain evidence="10 11">17J68-12</strain>
    </source>
</reference>
<keyword evidence="1 8" id="KW-0004">4Fe-4S</keyword>
<dbReference type="InterPro" id="IPR058240">
    <property type="entry name" value="rSAM_sf"/>
</dbReference>
<evidence type="ECO:0000256" key="2">
    <source>
        <dbReference type="ARBA" id="ARBA00022691"/>
    </source>
</evidence>
<dbReference type="GO" id="GO:0008616">
    <property type="term" value="P:tRNA queuosine(34) biosynthetic process"/>
    <property type="evidence" value="ECO:0007669"/>
    <property type="project" value="UniProtKB-UniRule"/>
</dbReference>
<feature type="binding site" evidence="8">
    <location>
        <position position="98"/>
    </location>
    <ligand>
        <name>substrate</name>
    </ligand>
</feature>
<dbReference type="InterPro" id="IPR013785">
    <property type="entry name" value="Aldolase_TIM"/>
</dbReference>
<dbReference type="AlphaFoldDB" id="A0A4R1BBL2"/>
<proteinExistence type="inferred from homology"/>
<evidence type="ECO:0000256" key="6">
    <source>
        <dbReference type="ARBA" id="ARBA00023014"/>
    </source>
</evidence>
<dbReference type="OrthoDB" id="9792276at2"/>
<dbReference type="PIRSF" id="PIRSF000370">
    <property type="entry name" value="QueE"/>
    <property type="match status" value="1"/>
</dbReference>
<feature type="binding site" evidence="8">
    <location>
        <position position="45"/>
    </location>
    <ligand>
        <name>Mg(2+)</name>
        <dbReference type="ChEBI" id="CHEBI:18420"/>
    </ligand>
</feature>